<feature type="domain" description="Fatty acid hydroxylase" evidence="8">
    <location>
        <begin position="93"/>
        <end position="229"/>
    </location>
</feature>
<keyword evidence="10" id="KW-1185">Reference proteome</keyword>
<evidence type="ECO:0000256" key="1">
    <source>
        <dbReference type="ARBA" id="ARBA00004127"/>
    </source>
</evidence>
<name>A0A4U6D636_9BACT</name>
<dbReference type="OrthoDB" id="9770329at2"/>
<feature type="transmembrane region" description="Helical" evidence="7">
    <location>
        <begin position="47"/>
        <end position="68"/>
    </location>
</feature>
<evidence type="ECO:0000256" key="7">
    <source>
        <dbReference type="SAM" id="Phobius"/>
    </source>
</evidence>
<dbReference type="Proteomes" id="UP000304900">
    <property type="component" value="Unassembled WGS sequence"/>
</dbReference>
<accession>A0A4U6D636</accession>
<comment type="caution">
    <text evidence="9">The sequence shown here is derived from an EMBL/GenBank/DDBJ whole genome shotgun (WGS) entry which is preliminary data.</text>
</comment>
<dbReference type="GO" id="GO:0006643">
    <property type="term" value="P:membrane lipid metabolic process"/>
    <property type="evidence" value="ECO:0007669"/>
    <property type="project" value="TreeGrafter"/>
</dbReference>
<protein>
    <submittedName>
        <fullName evidence="9">Sterol desaturase family protein</fullName>
    </submittedName>
</protein>
<keyword evidence="4" id="KW-0560">Oxidoreductase</keyword>
<dbReference type="GO" id="GO:0016020">
    <property type="term" value="C:membrane"/>
    <property type="evidence" value="ECO:0007669"/>
    <property type="project" value="GOC"/>
</dbReference>
<dbReference type="PANTHER" id="PTHR21624:SF1">
    <property type="entry name" value="ALKYLGLYCEROL MONOOXYGENASE"/>
    <property type="match status" value="1"/>
</dbReference>
<evidence type="ECO:0000313" key="10">
    <source>
        <dbReference type="Proteomes" id="UP000304900"/>
    </source>
</evidence>
<reference evidence="9 10" key="1">
    <citation type="submission" date="2019-05" db="EMBL/GenBank/DDBJ databases">
        <title>Dyadobacter AR-3-8 sp. nov., isolated from arctic soil.</title>
        <authorList>
            <person name="Chaudhary D.K."/>
        </authorList>
    </citation>
    <scope>NUCLEOTIDE SEQUENCE [LARGE SCALE GENOMIC DNA]</scope>
    <source>
        <strain evidence="9 10">AR-3-8</strain>
    </source>
</reference>
<evidence type="ECO:0000256" key="2">
    <source>
        <dbReference type="ARBA" id="ARBA00022692"/>
    </source>
</evidence>
<keyword evidence="2 7" id="KW-0812">Transmembrane</keyword>
<evidence type="ECO:0000259" key="8">
    <source>
        <dbReference type="Pfam" id="PF04116"/>
    </source>
</evidence>
<evidence type="ECO:0000256" key="5">
    <source>
        <dbReference type="ARBA" id="ARBA00023098"/>
    </source>
</evidence>
<proteinExistence type="predicted"/>
<evidence type="ECO:0000313" key="9">
    <source>
        <dbReference type="EMBL" id="TKT92850.1"/>
    </source>
</evidence>
<dbReference type="PANTHER" id="PTHR21624">
    <property type="entry name" value="STEROL DESATURASE-RELATED PROTEIN"/>
    <property type="match status" value="1"/>
</dbReference>
<keyword evidence="6 7" id="KW-0472">Membrane</keyword>
<dbReference type="RefSeq" id="WP_137339577.1">
    <property type="nucleotide sequence ID" value="NZ_BSQH01000010.1"/>
</dbReference>
<evidence type="ECO:0000256" key="6">
    <source>
        <dbReference type="ARBA" id="ARBA00023136"/>
    </source>
</evidence>
<dbReference type="GO" id="GO:0050479">
    <property type="term" value="F:glyceryl-ether monooxygenase activity"/>
    <property type="evidence" value="ECO:0007669"/>
    <property type="project" value="TreeGrafter"/>
</dbReference>
<dbReference type="EMBL" id="SZVO01000003">
    <property type="protein sequence ID" value="TKT92850.1"/>
    <property type="molecule type" value="Genomic_DNA"/>
</dbReference>
<dbReference type="AlphaFoldDB" id="A0A4U6D636"/>
<feature type="transmembrane region" description="Helical" evidence="7">
    <location>
        <begin position="88"/>
        <end position="109"/>
    </location>
</feature>
<sequence length="281" mass="32744">MKTFILYIESAPDEIRVAILILSLALLWNAENLTADYNKWQHARRNALFILTAAPVQFLLGTAFVAAFDWNQQHYYGMLNWFSFKGSLLAEFFTTFILLDFFEYVYHILMHKYRFLWKFHIVHHSDPVVDVSSTLREHPGETCIRLLFTLLWVVICGAAFWAVLIRQFVQIISNVLAHSNLRLPVKVDRIVGWLFITPNLHHVHHHDKQPFSDTNFGDVLSIWDRMFGTFARLDAQQIQFGIDTIACPEELSRFDRLLMIPFKSMESSQTDAGQMVAESKF</sequence>
<dbReference type="GO" id="GO:0012505">
    <property type="term" value="C:endomembrane system"/>
    <property type="evidence" value="ECO:0007669"/>
    <property type="project" value="UniProtKB-SubCell"/>
</dbReference>
<keyword evidence="3 7" id="KW-1133">Transmembrane helix</keyword>
<keyword evidence="5" id="KW-0443">Lipid metabolism</keyword>
<dbReference type="InterPro" id="IPR006694">
    <property type="entry name" value="Fatty_acid_hydroxylase"/>
</dbReference>
<evidence type="ECO:0000256" key="4">
    <source>
        <dbReference type="ARBA" id="ARBA00023002"/>
    </source>
</evidence>
<feature type="transmembrane region" description="Helical" evidence="7">
    <location>
        <begin position="146"/>
        <end position="164"/>
    </location>
</feature>
<feature type="transmembrane region" description="Helical" evidence="7">
    <location>
        <begin position="15"/>
        <end position="35"/>
    </location>
</feature>
<dbReference type="InterPro" id="IPR051689">
    <property type="entry name" value="Sterol_desaturase/TMEM195"/>
</dbReference>
<gene>
    <name evidence="9" type="ORF">FDK13_08650</name>
</gene>
<dbReference type="GO" id="GO:0005506">
    <property type="term" value="F:iron ion binding"/>
    <property type="evidence" value="ECO:0007669"/>
    <property type="project" value="InterPro"/>
</dbReference>
<dbReference type="Pfam" id="PF04116">
    <property type="entry name" value="FA_hydroxylase"/>
    <property type="match status" value="1"/>
</dbReference>
<organism evidence="9 10">
    <name type="scientific">Dyadobacter frigoris</name>
    <dbReference type="NCBI Taxonomy" id="2576211"/>
    <lineage>
        <taxon>Bacteria</taxon>
        <taxon>Pseudomonadati</taxon>
        <taxon>Bacteroidota</taxon>
        <taxon>Cytophagia</taxon>
        <taxon>Cytophagales</taxon>
        <taxon>Spirosomataceae</taxon>
        <taxon>Dyadobacter</taxon>
    </lineage>
</organism>
<comment type="subcellular location">
    <subcellularLocation>
        <location evidence="1">Endomembrane system</location>
        <topology evidence="1">Multi-pass membrane protein</topology>
    </subcellularLocation>
</comment>
<dbReference type="GO" id="GO:0008610">
    <property type="term" value="P:lipid biosynthetic process"/>
    <property type="evidence" value="ECO:0007669"/>
    <property type="project" value="InterPro"/>
</dbReference>
<evidence type="ECO:0000256" key="3">
    <source>
        <dbReference type="ARBA" id="ARBA00022989"/>
    </source>
</evidence>